<gene>
    <name evidence="1" type="ORF">SO802_010845</name>
</gene>
<sequence length="251" mass="27897">MEVQEGVIELVGDDLAGHEDGAENHGLKGVDKDGRVSCSVDLGVQNSSLDEGLIWRKLYTKSTSKVVEDDGFVWYLTGFHGWPEANEKWKSWAPLSHLWSFSEGSWPGSAHTKQRLDGATANRVWIEKLPASSVSHLFSHASDNLPILLKTMNRRVKGRGAGDFKFVENWLLWADCDEAVTEAWTNGGCGNSGLSGVRDQIQACGAKLHAWGSSKTKPETKEIKRLQIKLEVMNESELTEDSRKEFLRVSK</sequence>
<proteinExistence type="predicted"/>
<dbReference type="Proteomes" id="UP001459277">
    <property type="component" value="Unassembled WGS sequence"/>
</dbReference>
<evidence type="ECO:0000313" key="2">
    <source>
        <dbReference type="Proteomes" id="UP001459277"/>
    </source>
</evidence>
<accession>A0AAW2DHZ4</accession>
<dbReference type="AlphaFoldDB" id="A0AAW2DHZ4"/>
<organism evidence="1 2">
    <name type="scientific">Lithocarpus litseifolius</name>
    <dbReference type="NCBI Taxonomy" id="425828"/>
    <lineage>
        <taxon>Eukaryota</taxon>
        <taxon>Viridiplantae</taxon>
        <taxon>Streptophyta</taxon>
        <taxon>Embryophyta</taxon>
        <taxon>Tracheophyta</taxon>
        <taxon>Spermatophyta</taxon>
        <taxon>Magnoliopsida</taxon>
        <taxon>eudicotyledons</taxon>
        <taxon>Gunneridae</taxon>
        <taxon>Pentapetalae</taxon>
        <taxon>rosids</taxon>
        <taxon>fabids</taxon>
        <taxon>Fagales</taxon>
        <taxon>Fagaceae</taxon>
        <taxon>Lithocarpus</taxon>
    </lineage>
</organism>
<evidence type="ECO:0000313" key="1">
    <source>
        <dbReference type="EMBL" id="KAL0009343.1"/>
    </source>
</evidence>
<name>A0AAW2DHZ4_9ROSI</name>
<protein>
    <submittedName>
        <fullName evidence="1">Uncharacterized protein</fullName>
    </submittedName>
</protein>
<dbReference type="EMBL" id="JAZDWU010000003">
    <property type="protein sequence ID" value="KAL0009343.1"/>
    <property type="molecule type" value="Genomic_DNA"/>
</dbReference>
<comment type="caution">
    <text evidence="1">The sequence shown here is derived from an EMBL/GenBank/DDBJ whole genome shotgun (WGS) entry which is preliminary data.</text>
</comment>
<keyword evidence="2" id="KW-1185">Reference proteome</keyword>
<reference evidence="1 2" key="1">
    <citation type="submission" date="2024-01" db="EMBL/GenBank/DDBJ databases">
        <title>A telomere-to-telomere, gap-free genome of sweet tea (Lithocarpus litseifolius).</title>
        <authorList>
            <person name="Zhou J."/>
        </authorList>
    </citation>
    <scope>NUCLEOTIDE SEQUENCE [LARGE SCALE GENOMIC DNA]</scope>
    <source>
        <strain evidence="1">Zhou-2022a</strain>
        <tissue evidence="1">Leaf</tissue>
    </source>
</reference>